<keyword evidence="1" id="KW-0812">Transmembrane</keyword>
<name>R9GXJ7_9SPHI</name>
<organism evidence="2 3">
    <name type="scientific">Arcticibacter svalbardensis MN12-7</name>
    <dbReference type="NCBI Taxonomy" id="1150600"/>
    <lineage>
        <taxon>Bacteria</taxon>
        <taxon>Pseudomonadati</taxon>
        <taxon>Bacteroidota</taxon>
        <taxon>Sphingobacteriia</taxon>
        <taxon>Sphingobacteriales</taxon>
        <taxon>Sphingobacteriaceae</taxon>
        <taxon>Arcticibacter</taxon>
    </lineage>
</organism>
<dbReference type="Proteomes" id="UP000014174">
    <property type="component" value="Unassembled WGS sequence"/>
</dbReference>
<comment type="caution">
    <text evidence="2">The sequence shown here is derived from an EMBL/GenBank/DDBJ whole genome shotgun (WGS) entry which is preliminary data.</text>
</comment>
<protein>
    <submittedName>
        <fullName evidence="2">Stationary phase survival protein SurE</fullName>
    </submittedName>
</protein>
<dbReference type="AlphaFoldDB" id="R9GXJ7"/>
<dbReference type="STRING" id="1150600.ADIARSV_3173"/>
<feature type="transmembrane region" description="Helical" evidence="1">
    <location>
        <begin position="12"/>
        <end position="32"/>
    </location>
</feature>
<dbReference type="OrthoDB" id="797879at2"/>
<dbReference type="EMBL" id="AQPN01000107">
    <property type="protein sequence ID" value="EOR93664.1"/>
    <property type="molecule type" value="Genomic_DNA"/>
</dbReference>
<evidence type="ECO:0000313" key="2">
    <source>
        <dbReference type="EMBL" id="EOR93664.1"/>
    </source>
</evidence>
<keyword evidence="1" id="KW-1133">Transmembrane helix</keyword>
<sequence length="90" mass="10593">MFKKDFIKDNIWIGLILGLIFPAIAYIFVEVLKKNLRILEKDDLLYIGCVAINLFLVRYLFKKNQENTARGIVASTFICAFIFFIYKVRH</sequence>
<feature type="transmembrane region" description="Helical" evidence="1">
    <location>
        <begin position="44"/>
        <end position="61"/>
    </location>
</feature>
<dbReference type="eggNOG" id="ENOG503437J">
    <property type="taxonomic scope" value="Bacteria"/>
</dbReference>
<keyword evidence="3" id="KW-1185">Reference proteome</keyword>
<keyword evidence="1" id="KW-0472">Membrane</keyword>
<reference evidence="2 3" key="1">
    <citation type="journal article" date="2013" name="Genome Announc.">
        <title>Draft Genome Sequence of Arcticibacter svalbardensis Strain MN12-7T, a Member of the Family Sphingobacteriaceae Isolated from an Arctic Soil Sample.</title>
        <authorList>
            <person name="Shivaji S."/>
            <person name="Ara S."/>
            <person name="Prasad S."/>
            <person name="Manasa B.P."/>
            <person name="Begum Z."/>
            <person name="Singh A."/>
            <person name="Kumar Pinnaka A."/>
        </authorList>
    </citation>
    <scope>NUCLEOTIDE SEQUENCE [LARGE SCALE GENOMIC DNA]</scope>
    <source>
        <strain evidence="2 3">MN12-7</strain>
    </source>
</reference>
<accession>R9GXJ7</accession>
<feature type="transmembrane region" description="Helical" evidence="1">
    <location>
        <begin position="67"/>
        <end position="86"/>
    </location>
</feature>
<evidence type="ECO:0000256" key="1">
    <source>
        <dbReference type="SAM" id="Phobius"/>
    </source>
</evidence>
<proteinExistence type="predicted"/>
<dbReference type="RefSeq" id="WP_016196402.1">
    <property type="nucleotide sequence ID" value="NZ_AQPN01000107.1"/>
</dbReference>
<evidence type="ECO:0000313" key="3">
    <source>
        <dbReference type="Proteomes" id="UP000014174"/>
    </source>
</evidence>
<gene>
    <name evidence="2" type="ORF">ADIARSV_3173</name>
</gene>